<dbReference type="Proteomes" id="UP001321421">
    <property type="component" value="Chromosome"/>
</dbReference>
<evidence type="ECO:0008006" key="3">
    <source>
        <dbReference type="Google" id="ProtNLM"/>
    </source>
</evidence>
<evidence type="ECO:0000313" key="1">
    <source>
        <dbReference type="EMBL" id="BDZ58541.1"/>
    </source>
</evidence>
<dbReference type="EMBL" id="AP027735">
    <property type="protein sequence ID" value="BDZ58541.1"/>
    <property type="molecule type" value="Genomic_DNA"/>
</dbReference>
<gene>
    <name evidence="1" type="ORF">GCM10025872_21980</name>
</gene>
<reference evidence="2" key="1">
    <citation type="journal article" date="2019" name="Int. J. Syst. Evol. Microbiol.">
        <title>The Global Catalogue of Microorganisms (GCM) 10K type strain sequencing project: providing services to taxonomists for standard genome sequencing and annotation.</title>
        <authorList>
            <consortium name="The Broad Institute Genomics Platform"/>
            <consortium name="The Broad Institute Genome Sequencing Center for Infectious Disease"/>
            <person name="Wu L."/>
            <person name="Ma J."/>
        </authorList>
    </citation>
    <scope>NUCLEOTIDE SEQUENCE [LARGE SCALE GENOMIC DNA]</scope>
    <source>
        <strain evidence="2">NBRC 110608</strain>
    </source>
</reference>
<protein>
    <recommendedName>
        <fullName evidence="3">DUF4062 domain-containing protein</fullName>
    </recommendedName>
</protein>
<sequence length="304" mass="33193">MAYVANVLHVMIASPSDTAEARDAVEAAIYGWNDANARNKQVILQPWRWETSAVPQLGDHPQSLINAQSVDDSDVVFALFGSRLGSPTPGAVSGTVEEIGRAVERGKPVHLYFSTAPLPTDVDTKQLEGLRAFKQQIQDRGLLGEFSNASQLEHEVWKAIEFDIANFDLGVPALNRPASGVRFHVQPQQEREIWDYDKKGKPRYKTRHWIEVTNTGDQDAHDVTFDAVGENPSMFILRGATPTTIHAGQTRRVNVENAMGAVIQTSCASAGPRTAIPGNANSMSADPVRHRRVGRLVQPGAAAQ</sequence>
<evidence type="ECO:0000313" key="2">
    <source>
        <dbReference type="Proteomes" id="UP001321421"/>
    </source>
</evidence>
<dbReference type="RefSeq" id="WP_289230937.1">
    <property type="nucleotide sequence ID" value="NZ_AP027735.1"/>
</dbReference>
<accession>A0ABM8HC84</accession>
<organism evidence="1 2">
    <name type="scientific">Barrientosiimonas endolithica</name>
    <dbReference type="NCBI Taxonomy" id="1535208"/>
    <lineage>
        <taxon>Bacteria</taxon>
        <taxon>Bacillati</taxon>
        <taxon>Actinomycetota</taxon>
        <taxon>Actinomycetes</taxon>
        <taxon>Micrococcales</taxon>
        <taxon>Dermacoccaceae</taxon>
        <taxon>Barrientosiimonas</taxon>
    </lineage>
</organism>
<name>A0ABM8HC84_9MICO</name>
<keyword evidence="2" id="KW-1185">Reference proteome</keyword>
<dbReference type="SUPFAM" id="SSF52309">
    <property type="entry name" value="N-(deoxy)ribosyltransferase-like"/>
    <property type="match status" value="1"/>
</dbReference>
<proteinExistence type="predicted"/>